<comment type="caution">
    <text evidence="2">The sequence shown here is derived from an EMBL/GenBank/DDBJ whole genome shotgun (WGS) entry which is preliminary data.</text>
</comment>
<sequence length="294" mass="33359">MVRAVFLFVMMALPLKGVCAWFSGSDALTSAHQRLLEGNTAESFDAMVEAWQQEKTSTEHRHLTELLSLAISEDCGRSLSTLSLPSWLESMVIRRETVQTPNRVYYQFSIYGNSNQGIASLSFAEWPNQSLILSELTEENENQFKLEFEAVAGAVPAGLYKLDLTSKEGEAWSSWVLIAQPEPIQKISWKDSRSWRIAPRIDLKSTCPRPFLSMNLYQQTGVEDAPIWSEDKDKNLPTSLPVIDVPNGQYWFSVALIERRWQGAILFEDVQRIARSIDLPDIDLKELSLNKDVK</sequence>
<dbReference type="Pfam" id="PF11060">
    <property type="entry name" value="DUF2861"/>
    <property type="match status" value="1"/>
</dbReference>
<feature type="signal peptide" evidence="1">
    <location>
        <begin position="1"/>
        <end position="19"/>
    </location>
</feature>
<keyword evidence="1" id="KW-0732">Signal</keyword>
<proteinExistence type="predicted"/>
<protein>
    <recommendedName>
        <fullName evidence="4">DUF2861 domain-containing protein</fullName>
    </recommendedName>
</protein>
<evidence type="ECO:0000313" key="3">
    <source>
        <dbReference type="Proteomes" id="UP000095039"/>
    </source>
</evidence>
<evidence type="ECO:0008006" key="4">
    <source>
        <dbReference type="Google" id="ProtNLM"/>
    </source>
</evidence>
<dbReference type="InterPro" id="IPR021290">
    <property type="entry name" value="DUF2861"/>
</dbReference>
<keyword evidence="3" id="KW-1185">Reference proteome</keyword>
<name>A0A1E5CC64_9GAMM</name>
<reference evidence="2 3" key="1">
    <citation type="journal article" date="2012" name="Science">
        <title>Ecological populations of bacteria act as socially cohesive units of antibiotic production and resistance.</title>
        <authorList>
            <person name="Cordero O.X."/>
            <person name="Wildschutte H."/>
            <person name="Kirkup B."/>
            <person name="Proehl S."/>
            <person name="Ngo L."/>
            <person name="Hussain F."/>
            <person name="Le Roux F."/>
            <person name="Mincer T."/>
            <person name="Polz M.F."/>
        </authorList>
    </citation>
    <scope>NUCLEOTIDE SEQUENCE [LARGE SCALE GENOMIC DNA]</scope>
    <source>
        <strain evidence="2 3">FF-454</strain>
    </source>
</reference>
<gene>
    <name evidence="2" type="ORF">A1OK_20900</name>
</gene>
<feature type="chain" id="PRO_5009172730" description="DUF2861 domain-containing protein" evidence="1">
    <location>
        <begin position="20"/>
        <end position="294"/>
    </location>
</feature>
<dbReference type="EMBL" id="AJWN02000032">
    <property type="protein sequence ID" value="OEE63045.1"/>
    <property type="molecule type" value="Genomic_DNA"/>
</dbReference>
<evidence type="ECO:0000313" key="2">
    <source>
        <dbReference type="EMBL" id="OEE63045.1"/>
    </source>
</evidence>
<evidence type="ECO:0000256" key="1">
    <source>
        <dbReference type="SAM" id="SignalP"/>
    </source>
</evidence>
<accession>A0A1E5CC64</accession>
<dbReference type="RefSeq" id="WP_016958752.1">
    <property type="nucleotide sequence ID" value="NZ_AJWN02000032.1"/>
</dbReference>
<dbReference type="Proteomes" id="UP000095039">
    <property type="component" value="Unassembled WGS sequence"/>
</dbReference>
<dbReference type="AlphaFoldDB" id="A0A1E5CC64"/>
<organism evidence="2 3">
    <name type="scientific">Enterovibrio norvegicus FF-454</name>
    <dbReference type="NCBI Taxonomy" id="1185651"/>
    <lineage>
        <taxon>Bacteria</taxon>
        <taxon>Pseudomonadati</taxon>
        <taxon>Pseudomonadota</taxon>
        <taxon>Gammaproteobacteria</taxon>
        <taxon>Vibrionales</taxon>
        <taxon>Vibrionaceae</taxon>
        <taxon>Enterovibrio</taxon>
    </lineage>
</organism>